<feature type="transmembrane region" description="Helical" evidence="7">
    <location>
        <begin position="129"/>
        <end position="152"/>
    </location>
</feature>
<evidence type="ECO:0000256" key="5">
    <source>
        <dbReference type="ARBA" id="ARBA00022989"/>
    </source>
</evidence>
<evidence type="ECO:0000256" key="8">
    <source>
        <dbReference type="SAM" id="MobiDB-lite"/>
    </source>
</evidence>
<evidence type="ECO:0000313" key="11">
    <source>
        <dbReference type="Proteomes" id="UP001519332"/>
    </source>
</evidence>
<dbReference type="RefSeq" id="WP_209643148.1">
    <property type="nucleotide sequence ID" value="NZ_JAGINW010000001.1"/>
</dbReference>
<feature type="region of interest" description="Disordered" evidence="8">
    <location>
        <begin position="1"/>
        <end position="29"/>
    </location>
</feature>
<dbReference type="Pfam" id="PF00528">
    <property type="entry name" value="BPD_transp_1"/>
    <property type="match status" value="1"/>
</dbReference>
<feature type="transmembrane region" description="Helical" evidence="7">
    <location>
        <begin position="97"/>
        <end position="122"/>
    </location>
</feature>
<feature type="transmembrane region" description="Helical" evidence="7">
    <location>
        <begin position="237"/>
        <end position="256"/>
    </location>
</feature>
<protein>
    <submittedName>
        <fullName evidence="10">Raffinose/stachyose/melibiose transport system permease protein</fullName>
    </submittedName>
</protein>
<keyword evidence="5 7" id="KW-1133">Transmembrane helix</keyword>
<organism evidence="10 11">
    <name type="scientific">Kibdelosporangium banguiense</name>
    <dbReference type="NCBI Taxonomy" id="1365924"/>
    <lineage>
        <taxon>Bacteria</taxon>
        <taxon>Bacillati</taxon>
        <taxon>Actinomycetota</taxon>
        <taxon>Actinomycetes</taxon>
        <taxon>Pseudonocardiales</taxon>
        <taxon>Pseudonocardiaceae</taxon>
        <taxon>Kibdelosporangium</taxon>
    </lineage>
</organism>
<dbReference type="SUPFAM" id="SSF161098">
    <property type="entry name" value="MetI-like"/>
    <property type="match status" value="1"/>
</dbReference>
<proteinExistence type="inferred from homology"/>
<gene>
    <name evidence="10" type="ORF">JOF56_006412</name>
</gene>
<sequence>MTTRAITTATKPTPVIPAHRSAPPRPRRRREPASLIRPFVVIVLAVLTIGVPLWLVIVTSAKPQAEAIKPNLALPQNWQPGENYSTAMSQGKLIEGLLNSVLVVLPSVALVLVLGAGAAWVFARRKGKLVSAAYAVTISGLLLPPAVITIVMELRQLGLANTRPGMIAVYTGMYLSTSIFFMTGFIRSTVPVELEEAARIDGAGPVRIFGTIILPMLRPVIATATIMVMLYAWSDVFYSFFVLGGGSLATAPLNLYQVANASLYLNNWHLIFAYVVLMSLPMVVVFLVAQRRIVAGITSGAVK</sequence>
<evidence type="ECO:0000256" key="4">
    <source>
        <dbReference type="ARBA" id="ARBA00022692"/>
    </source>
</evidence>
<feature type="domain" description="ABC transmembrane type-1" evidence="9">
    <location>
        <begin position="97"/>
        <end position="289"/>
    </location>
</feature>
<keyword evidence="4 7" id="KW-0812">Transmembrane</keyword>
<evidence type="ECO:0000256" key="3">
    <source>
        <dbReference type="ARBA" id="ARBA00022475"/>
    </source>
</evidence>
<dbReference type="PROSITE" id="PS50928">
    <property type="entry name" value="ABC_TM1"/>
    <property type="match status" value="1"/>
</dbReference>
<keyword evidence="3" id="KW-1003">Cell membrane</keyword>
<comment type="similarity">
    <text evidence="7">Belongs to the binding-protein-dependent transport system permease family.</text>
</comment>
<evidence type="ECO:0000259" key="9">
    <source>
        <dbReference type="PROSITE" id="PS50928"/>
    </source>
</evidence>
<accession>A0ABS4TNN9</accession>
<reference evidence="10 11" key="1">
    <citation type="submission" date="2021-03" db="EMBL/GenBank/DDBJ databases">
        <title>Sequencing the genomes of 1000 actinobacteria strains.</title>
        <authorList>
            <person name="Klenk H.-P."/>
        </authorList>
    </citation>
    <scope>NUCLEOTIDE SEQUENCE [LARGE SCALE GENOMIC DNA]</scope>
    <source>
        <strain evidence="10 11">DSM 46670</strain>
    </source>
</reference>
<evidence type="ECO:0000313" key="10">
    <source>
        <dbReference type="EMBL" id="MBP2326027.1"/>
    </source>
</evidence>
<comment type="subcellular location">
    <subcellularLocation>
        <location evidence="1 7">Cell membrane</location>
        <topology evidence="1 7">Multi-pass membrane protein</topology>
    </subcellularLocation>
</comment>
<feature type="compositionally biased region" description="Low complexity" evidence="8">
    <location>
        <begin position="1"/>
        <end position="21"/>
    </location>
</feature>
<evidence type="ECO:0000256" key="6">
    <source>
        <dbReference type="ARBA" id="ARBA00023136"/>
    </source>
</evidence>
<dbReference type="InterPro" id="IPR000515">
    <property type="entry name" value="MetI-like"/>
</dbReference>
<feature type="transmembrane region" description="Helical" evidence="7">
    <location>
        <begin position="208"/>
        <end position="231"/>
    </location>
</feature>
<dbReference type="PANTHER" id="PTHR43744">
    <property type="entry name" value="ABC TRANSPORTER PERMEASE PROTEIN MG189-RELATED-RELATED"/>
    <property type="match status" value="1"/>
</dbReference>
<dbReference type="Proteomes" id="UP001519332">
    <property type="component" value="Unassembled WGS sequence"/>
</dbReference>
<dbReference type="Gene3D" id="1.10.3720.10">
    <property type="entry name" value="MetI-like"/>
    <property type="match status" value="1"/>
</dbReference>
<evidence type="ECO:0000256" key="2">
    <source>
        <dbReference type="ARBA" id="ARBA00022448"/>
    </source>
</evidence>
<dbReference type="CDD" id="cd06261">
    <property type="entry name" value="TM_PBP2"/>
    <property type="match status" value="1"/>
</dbReference>
<dbReference type="PANTHER" id="PTHR43744:SF8">
    <property type="entry name" value="SN-GLYCEROL-3-PHOSPHATE TRANSPORT SYSTEM PERMEASE PROTEIN UGPE"/>
    <property type="match status" value="1"/>
</dbReference>
<comment type="caution">
    <text evidence="10">The sequence shown here is derived from an EMBL/GenBank/DDBJ whole genome shotgun (WGS) entry which is preliminary data.</text>
</comment>
<feature type="transmembrane region" description="Helical" evidence="7">
    <location>
        <begin position="35"/>
        <end position="57"/>
    </location>
</feature>
<feature type="transmembrane region" description="Helical" evidence="7">
    <location>
        <begin position="268"/>
        <end position="289"/>
    </location>
</feature>
<evidence type="ECO:0000256" key="1">
    <source>
        <dbReference type="ARBA" id="ARBA00004651"/>
    </source>
</evidence>
<dbReference type="InterPro" id="IPR035906">
    <property type="entry name" value="MetI-like_sf"/>
</dbReference>
<keyword evidence="11" id="KW-1185">Reference proteome</keyword>
<name>A0ABS4TNN9_9PSEU</name>
<keyword evidence="2 7" id="KW-0813">Transport</keyword>
<feature type="transmembrane region" description="Helical" evidence="7">
    <location>
        <begin position="167"/>
        <end position="187"/>
    </location>
</feature>
<dbReference type="EMBL" id="JAGINW010000001">
    <property type="protein sequence ID" value="MBP2326027.1"/>
    <property type="molecule type" value="Genomic_DNA"/>
</dbReference>
<evidence type="ECO:0000256" key="7">
    <source>
        <dbReference type="RuleBase" id="RU363032"/>
    </source>
</evidence>
<keyword evidence="6 7" id="KW-0472">Membrane</keyword>